<dbReference type="InterPro" id="IPR002823">
    <property type="entry name" value="DUF112_TM"/>
</dbReference>
<protein>
    <recommendedName>
        <fullName evidence="3">DUF112 domain-containing protein</fullName>
    </recommendedName>
</protein>
<feature type="domain" description="DUF112" evidence="3">
    <location>
        <begin position="1"/>
        <end position="162"/>
    </location>
</feature>
<keyword evidence="2" id="KW-1133">Transmembrane helix</keyword>
<feature type="transmembrane region" description="Helical" evidence="2">
    <location>
        <begin position="82"/>
        <end position="108"/>
    </location>
</feature>
<reference evidence="4 5" key="1">
    <citation type="submission" date="2019-09" db="EMBL/GenBank/DDBJ databases">
        <title>FDA dAtabase for Regulatory Grade micrObial Sequences (FDA-ARGOS): Supporting development and validation of Infectious Disease Dx tests.</title>
        <authorList>
            <person name="Sciortino C."/>
            <person name="Tallon L."/>
            <person name="Sadzewicz L."/>
            <person name="Vavikolanu K."/>
            <person name="Mehta A."/>
            <person name="Aluvathingal J."/>
            <person name="Nadendla S."/>
            <person name="Nandy P."/>
            <person name="Geyer C."/>
            <person name="Yan Y."/>
            <person name="Sichtig H."/>
        </authorList>
    </citation>
    <scope>NUCLEOTIDE SEQUENCE [LARGE SCALE GENOMIC DNA]</scope>
    <source>
        <strain evidence="4 5">FDAARGOS_643</strain>
        <plasmid evidence="4 5">unnamed2</plasmid>
    </source>
</reference>
<evidence type="ECO:0000259" key="3">
    <source>
        <dbReference type="Pfam" id="PF01970"/>
    </source>
</evidence>
<accession>A0A5P2QN45</accession>
<evidence type="ECO:0000313" key="4">
    <source>
        <dbReference type="EMBL" id="QEU06886.1"/>
    </source>
</evidence>
<evidence type="ECO:0000256" key="1">
    <source>
        <dbReference type="SAM" id="MobiDB-lite"/>
    </source>
</evidence>
<geneLocation type="plasmid" evidence="4">
    <name>unnamed2</name>
</geneLocation>
<name>A0A5P2QN45_9RHOB</name>
<feature type="transmembrane region" description="Helical" evidence="2">
    <location>
        <begin position="38"/>
        <end position="62"/>
    </location>
</feature>
<dbReference type="RefSeq" id="WP_150349461.1">
    <property type="nucleotide sequence ID" value="NZ_CP044079.1"/>
</dbReference>
<evidence type="ECO:0000256" key="2">
    <source>
        <dbReference type="SAM" id="Phobius"/>
    </source>
</evidence>
<dbReference type="PANTHER" id="PTHR35342">
    <property type="entry name" value="TRICARBOXYLIC TRANSPORT PROTEIN"/>
    <property type="match status" value="1"/>
</dbReference>
<organism evidence="4 5">
    <name type="scientific">Paracoccus yeei</name>
    <dbReference type="NCBI Taxonomy" id="147645"/>
    <lineage>
        <taxon>Bacteria</taxon>
        <taxon>Pseudomonadati</taxon>
        <taxon>Pseudomonadota</taxon>
        <taxon>Alphaproteobacteria</taxon>
        <taxon>Rhodobacterales</taxon>
        <taxon>Paracoccaceae</taxon>
        <taxon>Paracoccus</taxon>
    </lineage>
</organism>
<feature type="transmembrane region" description="Helical" evidence="2">
    <location>
        <begin position="137"/>
        <end position="170"/>
    </location>
</feature>
<feature type="transmembrane region" description="Helical" evidence="2">
    <location>
        <begin position="114"/>
        <end position="130"/>
    </location>
</feature>
<dbReference type="AlphaFoldDB" id="A0A5P2QN45"/>
<sequence>MAYNEARRWSSHKEEFGHGSPEGIAAPETANNTVAETAIVPLLSFGIPGSNSTAILLGGFLIHGLQPGPMLFQRSADVIHSLYAGLFMSIIAMVILGILILPVCVWMVNRPRAYLNAFILALVMSGVYTIHEGLTDIGILLIAGAVGFLMRVLRFPFLPTVLGLVLGYLIESNLRRALVLSGDDYSILVGDWISVTLLGVAALFIGGSVLKRLADALRTRRRAHAST</sequence>
<feature type="compositionally biased region" description="Basic and acidic residues" evidence="1">
    <location>
        <begin position="1"/>
        <end position="17"/>
    </location>
</feature>
<keyword evidence="2" id="KW-0472">Membrane</keyword>
<feature type="region of interest" description="Disordered" evidence="1">
    <location>
        <begin position="1"/>
        <end position="24"/>
    </location>
</feature>
<keyword evidence="2" id="KW-0812">Transmembrane</keyword>
<dbReference type="EMBL" id="CP044079">
    <property type="protein sequence ID" value="QEU06886.1"/>
    <property type="molecule type" value="Genomic_DNA"/>
</dbReference>
<dbReference type="Pfam" id="PF01970">
    <property type="entry name" value="TctA"/>
    <property type="match status" value="1"/>
</dbReference>
<gene>
    <name evidence="4" type="ORF">FOB51_02165</name>
</gene>
<dbReference type="Proteomes" id="UP000324507">
    <property type="component" value="Plasmid unnamed2"/>
</dbReference>
<proteinExistence type="predicted"/>
<keyword evidence="4" id="KW-0614">Plasmid</keyword>
<evidence type="ECO:0000313" key="5">
    <source>
        <dbReference type="Proteomes" id="UP000324507"/>
    </source>
</evidence>
<feature type="transmembrane region" description="Helical" evidence="2">
    <location>
        <begin position="190"/>
        <end position="210"/>
    </location>
</feature>
<dbReference type="PANTHER" id="PTHR35342:SF5">
    <property type="entry name" value="TRICARBOXYLIC TRANSPORT PROTEIN"/>
    <property type="match status" value="1"/>
</dbReference>